<protein>
    <submittedName>
        <fullName evidence="2">Uncharacterized protein</fullName>
    </submittedName>
</protein>
<keyword evidence="3" id="KW-1185">Reference proteome</keyword>
<feature type="region of interest" description="Disordered" evidence="1">
    <location>
        <begin position="1"/>
        <end position="23"/>
    </location>
</feature>
<feature type="compositionally biased region" description="Low complexity" evidence="1">
    <location>
        <begin position="223"/>
        <end position="246"/>
    </location>
</feature>
<feature type="compositionally biased region" description="Basic and acidic residues" evidence="1">
    <location>
        <begin position="134"/>
        <end position="147"/>
    </location>
</feature>
<feature type="compositionally biased region" description="Low complexity" evidence="1">
    <location>
        <begin position="192"/>
        <end position="214"/>
    </location>
</feature>
<feature type="compositionally biased region" description="Low complexity" evidence="1">
    <location>
        <begin position="148"/>
        <end position="174"/>
    </location>
</feature>
<dbReference type="OrthoDB" id="10634991at2759"/>
<reference evidence="3" key="2">
    <citation type="submission" date="2009-11" db="EMBL/GenBank/DDBJ databases">
        <title>The Genome Sequence of Allomyces macrogynus strain ATCC 38327.</title>
        <authorList>
            <consortium name="The Broad Institute Genome Sequencing Platform"/>
            <person name="Russ C."/>
            <person name="Cuomo C."/>
            <person name="Shea T."/>
            <person name="Young S.K."/>
            <person name="Zeng Q."/>
            <person name="Koehrsen M."/>
            <person name="Haas B."/>
            <person name="Borodovsky M."/>
            <person name="Guigo R."/>
            <person name="Alvarado L."/>
            <person name="Berlin A."/>
            <person name="Borenstein D."/>
            <person name="Chen Z."/>
            <person name="Engels R."/>
            <person name="Freedman E."/>
            <person name="Gellesch M."/>
            <person name="Goldberg J."/>
            <person name="Griggs A."/>
            <person name="Gujja S."/>
            <person name="Heiman D."/>
            <person name="Hepburn T."/>
            <person name="Howarth C."/>
            <person name="Jen D."/>
            <person name="Larson L."/>
            <person name="Lewis B."/>
            <person name="Mehta T."/>
            <person name="Park D."/>
            <person name="Pearson M."/>
            <person name="Roberts A."/>
            <person name="Saif S."/>
            <person name="Shenoy N."/>
            <person name="Sisk P."/>
            <person name="Stolte C."/>
            <person name="Sykes S."/>
            <person name="Walk T."/>
            <person name="White J."/>
            <person name="Yandava C."/>
            <person name="Burger G."/>
            <person name="Gray M.W."/>
            <person name="Holland P.W.H."/>
            <person name="King N."/>
            <person name="Lang F.B.F."/>
            <person name="Roger A.J."/>
            <person name="Ruiz-Trillo I."/>
            <person name="Lander E."/>
            <person name="Nusbaum C."/>
        </authorList>
    </citation>
    <scope>NUCLEOTIDE SEQUENCE [LARGE SCALE GENOMIC DNA]</scope>
    <source>
        <strain evidence="3">ATCC 38327</strain>
    </source>
</reference>
<evidence type="ECO:0000313" key="2">
    <source>
        <dbReference type="EMBL" id="KNE68800.1"/>
    </source>
</evidence>
<sequence length="356" mass="36727">MPPPPGTPRYPNAAPTTAKHLAHPAILLRPARGLIIQPAVPAPAPAPTAPPAPRRARRITINDLDEDEEPPQRSPTSPLLSASPSSSPVAAAKVAENGRAKSPVGVMVIDDESPEPEERADAEAVTAELARVPVQEKADPVEPESRSRSPARAAPPARVAIPARASSSAHAASPARDRTSAQPSTPARVATPSRIPAAASPIPARVPTAAASPTPARPPPVTTAPSSSTSTPAASPGKSPSPAAPSRSRKRVLAPNAQTRVDAYPLLITSLNAAHIRAAVEAHGYNIGMNGSPSTQEGRAFVARQREMFQALHAGGGSPAAAKKRQRSVLPVVEGEDVTMVEETALSVAKLIRRVP</sequence>
<organism evidence="2 3">
    <name type="scientific">Allomyces macrogynus (strain ATCC 38327)</name>
    <name type="common">Allomyces javanicus var. macrogynus</name>
    <dbReference type="NCBI Taxonomy" id="578462"/>
    <lineage>
        <taxon>Eukaryota</taxon>
        <taxon>Fungi</taxon>
        <taxon>Fungi incertae sedis</taxon>
        <taxon>Blastocladiomycota</taxon>
        <taxon>Blastocladiomycetes</taxon>
        <taxon>Blastocladiales</taxon>
        <taxon>Blastocladiaceae</taxon>
        <taxon>Allomyces</taxon>
    </lineage>
</organism>
<dbReference type="EMBL" id="GG745358">
    <property type="protein sequence ID" value="KNE68800.1"/>
    <property type="molecule type" value="Genomic_DNA"/>
</dbReference>
<reference evidence="2 3" key="1">
    <citation type="submission" date="2009-11" db="EMBL/GenBank/DDBJ databases">
        <title>Annotation of Allomyces macrogynus ATCC 38327.</title>
        <authorList>
            <consortium name="The Broad Institute Genome Sequencing Platform"/>
            <person name="Russ C."/>
            <person name="Cuomo C."/>
            <person name="Burger G."/>
            <person name="Gray M.W."/>
            <person name="Holland P.W.H."/>
            <person name="King N."/>
            <person name="Lang F.B.F."/>
            <person name="Roger A.J."/>
            <person name="Ruiz-Trillo I."/>
            <person name="Young S.K."/>
            <person name="Zeng Q."/>
            <person name="Gargeya S."/>
            <person name="Fitzgerald M."/>
            <person name="Haas B."/>
            <person name="Abouelleil A."/>
            <person name="Alvarado L."/>
            <person name="Arachchi H.M."/>
            <person name="Berlin A."/>
            <person name="Chapman S.B."/>
            <person name="Gearin G."/>
            <person name="Goldberg J."/>
            <person name="Griggs A."/>
            <person name="Gujja S."/>
            <person name="Hansen M."/>
            <person name="Heiman D."/>
            <person name="Howarth C."/>
            <person name="Larimer J."/>
            <person name="Lui A."/>
            <person name="MacDonald P.J.P."/>
            <person name="McCowen C."/>
            <person name="Montmayeur A."/>
            <person name="Murphy C."/>
            <person name="Neiman D."/>
            <person name="Pearson M."/>
            <person name="Priest M."/>
            <person name="Roberts A."/>
            <person name="Saif S."/>
            <person name="Shea T."/>
            <person name="Sisk P."/>
            <person name="Stolte C."/>
            <person name="Sykes S."/>
            <person name="Wortman J."/>
            <person name="Nusbaum C."/>
            <person name="Birren B."/>
        </authorList>
    </citation>
    <scope>NUCLEOTIDE SEQUENCE [LARGE SCALE GENOMIC DNA]</scope>
    <source>
        <strain evidence="2 3">ATCC 38327</strain>
    </source>
</reference>
<feature type="compositionally biased region" description="Pro residues" evidence="1">
    <location>
        <begin position="40"/>
        <end position="53"/>
    </location>
</feature>
<feature type="region of interest" description="Disordered" evidence="1">
    <location>
        <begin position="38"/>
        <end position="256"/>
    </location>
</feature>
<evidence type="ECO:0000313" key="3">
    <source>
        <dbReference type="Proteomes" id="UP000054350"/>
    </source>
</evidence>
<dbReference type="Proteomes" id="UP000054350">
    <property type="component" value="Unassembled WGS sequence"/>
</dbReference>
<evidence type="ECO:0000256" key="1">
    <source>
        <dbReference type="SAM" id="MobiDB-lite"/>
    </source>
</evidence>
<gene>
    <name evidence="2" type="ORF">AMAG_19863</name>
</gene>
<feature type="compositionally biased region" description="Low complexity" evidence="1">
    <location>
        <begin position="74"/>
        <end position="92"/>
    </location>
</feature>
<dbReference type="VEuPathDB" id="FungiDB:AMAG_19863"/>
<dbReference type="AlphaFoldDB" id="A0A0L0T2B3"/>
<name>A0A0L0T2B3_ALLM3</name>
<proteinExistence type="predicted"/>
<accession>A0A0L0T2B3</accession>